<feature type="coiled-coil region" evidence="10">
    <location>
        <begin position="257"/>
        <end position="291"/>
    </location>
</feature>
<keyword evidence="5 9" id="KW-0808">Transferase</keyword>
<evidence type="ECO:0000256" key="4">
    <source>
        <dbReference type="ARBA" id="ARBA00022642"/>
    </source>
</evidence>
<evidence type="ECO:0000256" key="9">
    <source>
        <dbReference type="HAMAP-Rule" id="MF_00568"/>
    </source>
</evidence>
<dbReference type="NCBIfam" id="NF006879">
    <property type="entry name" value="PRK09375.1-4"/>
    <property type="match status" value="1"/>
</dbReference>
<dbReference type="EC" id="2.5.1.72" evidence="2 9"/>
<name>A0ABZ2YBQ2_9BACT</name>
<sequence>MEKIIQKIQELKIKKNAVILAHNYQLPEVQDIADFTGDSLGLSIQAKDTPADIIVFCGVRFMAETAKIISPHKKVLLPRREAGCPMADMIDRESLLRLKEKHPAAKVLCYVNTSAEVKAECDLCCTSANAPLVVEKGLQETKEIIFVPDKYLGSYVACKTGRKFILWDGYCPVHVKILPQHVEKAKKEHPQAEVLAHPECRPEVLELADQVLSTEGMCRYVARSSLKEFIVATEVGILHRLRKENPQKGFYPAFEGAVCENMKLTTLEDVLQALEEEKHEITLTREIIERASRSIERMLQLR</sequence>
<evidence type="ECO:0000256" key="3">
    <source>
        <dbReference type="ARBA" id="ARBA00022485"/>
    </source>
</evidence>
<keyword evidence="8 9" id="KW-0411">Iron-sulfur</keyword>
<accession>A0ABZ2YBQ2</accession>
<dbReference type="InterPro" id="IPR036094">
    <property type="entry name" value="NadA_sf"/>
</dbReference>
<dbReference type="InterPro" id="IPR003473">
    <property type="entry name" value="NadA"/>
</dbReference>
<feature type="binding site" evidence="9">
    <location>
        <position position="22"/>
    </location>
    <ligand>
        <name>iminosuccinate</name>
        <dbReference type="ChEBI" id="CHEBI:77875"/>
    </ligand>
</feature>
<dbReference type="Gene3D" id="3.40.50.10800">
    <property type="entry name" value="NadA-like"/>
    <property type="match status" value="3"/>
</dbReference>
<evidence type="ECO:0000256" key="10">
    <source>
        <dbReference type="SAM" id="Coils"/>
    </source>
</evidence>
<comment type="catalytic activity">
    <reaction evidence="9">
        <text>iminosuccinate + dihydroxyacetone phosphate = quinolinate + phosphate + 2 H2O + H(+)</text>
        <dbReference type="Rhea" id="RHEA:25888"/>
        <dbReference type="ChEBI" id="CHEBI:15377"/>
        <dbReference type="ChEBI" id="CHEBI:15378"/>
        <dbReference type="ChEBI" id="CHEBI:29959"/>
        <dbReference type="ChEBI" id="CHEBI:43474"/>
        <dbReference type="ChEBI" id="CHEBI:57642"/>
        <dbReference type="ChEBI" id="CHEBI:77875"/>
        <dbReference type="EC" id="2.5.1.72"/>
    </reaction>
</comment>
<protein>
    <recommendedName>
        <fullName evidence="2 9">Quinolinate synthase</fullName>
        <ecNumber evidence="2 9">2.5.1.72</ecNumber>
    </recommendedName>
</protein>
<comment type="subcellular location">
    <subcellularLocation>
        <location evidence="9">Cytoplasm</location>
    </subcellularLocation>
</comment>
<evidence type="ECO:0000256" key="1">
    <source>
        <dbReference type="ARBA" id="ARBA00005065"/>
    </source>
</evidence>
<keyword evidence="10" id="KW-0175">Coiled coil</keyword>
<proteinExistence type="inferred from homology"/>
<feature type="binding site" evidence="9">
    <location>
        <position position="39"/>
    </location>
    <ligand>
        <name>iminosuccinate</name>
        <dbReference type="ChEBI" id="CHEBI:77875"/>
    </ligand>
</feature>
<gene>
    <name evidence="9 11" type="primary">nadA</name>
    <name evidence="11" type="ORF">QBE54_00540</name>
</gene>
<dbReference type="NCBIfam" id="NF006878">
    <property type="entry name" value="PRK09375.1-2"/>
    <property type="match status" value="1"/>
</dbReference>
<dbReference type="NCBIfam" id="TIGR00550">
    <property type="entry name" value="nadA"/>
    <property type="match status" value="1"/>
</dbReference>
<feature type="binding site" evidence="9">
    <location>
        <position position="84"/>
    </location>
    <ligand>
        <name>[4Fe-4S] cluster</name>
        <dbReference type="ChEBI" id="CHEBI:49883"/>
    </ligand>
</feature>
<comment type="similarity">
    <text evidence="9">Belongs to the quinolinate synthase family. Type 2 subfamily.</text>
</comment>
<dbReference type="Proteomes" id="UP001461341">
    <property type="component" value="Chromosome"/>
</dbReference>
<feature type="binding site" evidence="9">
    <location>
        <position position="259"/>
    </location>
    <ligand>
        <name>[4Fe-4S] cluster</name>
        <dbReference type="ChEBI" id="CHEBI:49883"/>
    </ligand>
</feature>
<keyword evidence="4 9" id="KW-0662">Pyridine nucleotide biosynthesis</keyword>
<dbReference type="GO" id="GO:0016740">
    <property type="term" value="F:transferase activity"/>
    <property type="evidence" value="ECO:0007669"/>
    <property type="project" value="UniProtKB-KW"/>
</dbReference>
<feature type="binding site" evidence="9">
    <location>
        <position position="127"/>
    </location>
    <ligand>
        <name>iminosuccinate</name>
        <dbReference type="ChEBI" id="CHEBI:77875"/>
    </ligand>
</feature>
<evidence type="ECO:0000313" key="12">
    <source>
        <dbReference type="Proteomes" id="UP001461341"/>
    </source>
</evidence>
<feature type="binding site" evidence="9">
    <location>
        <position position="171"/>
    </location>
    <ligand>
        <name>[4Fe-4S] cluster</name>
        <dbReference type="ChEBI" id="CHEBI:49883"/>
    </ligand>
</feature>
<evidence type="ECO:0000256" key="8">
    <source>
        <dbReference type="ARBA" id="ARBA00023014"/>
    </source>
</evidence>
<keyword evidence="12" id="KW-1185">Reference proteome</keyword>
<evidence type="ECO:0000313" key="11">
    <source>
        <dbReference type="EMBL" id="WZL76252.1"/>
    </source>
</evidence>
<keyword evidence="7 9" id="KW-0408">Iron</keyword>
<dbReference type="InterPro" id="IPR023066">
    <property type="entry name" value="Quinolinate_synth_type2"/>
</dbReference>
<organism evidence="11 12">
    <name type="scientific">Thermatribacter velox</name>
    <dbReference type="NCBI Taxonomy" id="3039681"/>
    <lineage>
        <taxon>Bacteria</taxon>
        <taxon>Pseudomonadati</taxon>
        <taxon>Atribacterota</taxon>
        <taxon>Atribacteria</taxon>
        <taxon>Atribacterales</taxon>
        <taxon>Thermatribacteraceae</taxon>
        <taxon>Thermatribacter</taxon>
    </lineage>
</organism>
<comment type="function">
    <text evidence="9">Catalyzes the condensation of iminoaspartate with dihydroxyacetone phosphate to form quinolinate.</text>
</comment>
<dbReference type="HAMAP" id="MF_00568">
    <property type="entry name" value="NadA_type2"/>
    <property type="match status" value="1"/>
</dbReference>
<evidence type="ECO:0000256" key="2">
    <source>
        <dbReference type="ARBA" id="ARBA00012669"/>
    </source>
</evidence>
<dbReference type="EMBL" id="CP121689">
    <property type="protein sequence ID" value="WZL76252.1"/>
    <property type="molecule type" value="Genomic_DNA"/>
</dbReference>
<dbReference type="PANTHER" id="PTHR30573:SF0">
    <property type="entry name" value="QUINOLINATE SYNTHASE, CHLOROPLASTIC"/>
    <property type="match status" value="1"/>
</dbReference>
<dbReference type="RefSeq" id="WP_369018410.1">
    <property type="nucleotide sequence ID" value="NZ_CP121689.1"/>
</dbReference>
<dbReference type="SUPFAM" id="SSF142754">
    <property type="entry name" value="NadA-like"/>
    <property type="match status" value="1"/>
</dbReference>
<comment type="cofactor">
    <cofactor evidence="9">
        <name>[4Fe-4S] cluster</name>
        <dbReference type="ChEBI" id="CHEBI:49883"/>
    </cofactor>
    <text evidence="9">Binds 1 [4Fe-4S] cluster per subunit.</text>
</comment>
<keyword evidence="9" id="KW-0963">Cytoplasm</keyword>
<keyword evidence="3 9" id="KW-0004">4Fe-4S</keyword>
<feature type="binding site" evidence="9">
    <location>
        <position position="214"/>
    </location>
    <ligand>
        <name>iminosuccinate</name>
        <dbReference type="ChEBI" id="CHEBI:77875"/>
    </ligand>
</feature>
<reference evidence="11 12" key="1">
    <citation type="submission" date="2023-03" db="EMBL/GenBank/DDBJ databases">
        <title>Novel Species.</title>
        <authorList>
            <person name="Ma S."/>
        </authorList>
    </citation>
    <scope>NUCLEOTIDE SEQUENCE [LARGE SCALE GENOMIC DNA]</scope>
    <source>
        <strain evidence="11 12">B11</strain>
    </source>
</reference>
<dbReference type="PANTHER" id="PTHR30573">
    <property type="entry name" value="QUINOLINATE SYNTHETASE A"/>
    <property type="match status" value="1"/>
</dbReference>
<evidence type="ECO:0000256" key="6">
    <source>
        <dbReference type="ARBA" id="ARBA00022723"/>
    </source>
</evidence>
<feature type="binding site" evidence="9">
    <location>
        <begin position="197"/>
        <end position="199"/>
    </location>
    <ligand>
        <name>iminosuccinate</name>
        <dbReference type="ChEBI" id="CHEBI:77875"/>
    </ligand>
</feature>
<keyword evidence="6 9" id="KW-0479">Metal-binding</keyword>
<comment type="pathway">
    <text evidence="1 9">Cofactor biosynthesis; NAD(+) biosynthesis; quinolinate from iminoaspartate: step 1/1.</text>
</comment>
<evidence type="ECO:0000256" key="7">
    <source>
        <dbReference type="ARBA" id="ARBA00023004"/>
    </source>
</evidence>
<dbReference type="Pfam" id="PF02445">
    <property type="entry name" value="NadA"/>
    <property type="match status" value="1"/>
</dbReference>
<feature type="binding site" evidence="9">
    <location>
        <begin position="110"/>
        <end position="112"/>
    </location>
    <ligand>
        <name>iminosuccinate</name>
        <dbReference type="ChEBI" id="CHEBI:77875"/>
    </ligand>
</feature>
<evidence type="ECO:0000256" key="5">
    <source>
        <dbReference type="ARBA" id="ARBA00022679"/>
    </source>
</evidence>